<dbReference type="EC" id="3.6.1.9" evidence="6"/>
<dbReference type="Proteomes" id="UP000051888">
    <property type="component" value="Unassembled WGS sequence"/>
</dbReference>
<keyword evidence="5 6" id="KW-0546">Nucleotide metabolism</keyword>
<gene>
    <name evidence="7" type="ORF">AN964_07775</name>
</gene>
<keyword evidence="8" id="KW-1185">Reference proteome</keyword>
<comment type="caution">
    <text evidence="7">The sequence shown here is derived from an EMBL/GenBank/DDBJ whole genome shotgun (WGS) entry which is preliminary data.</text>
</comment>
<reference evidence="7 8" key="1">
    <citation type="submission" date="2015-09" db="EMBL/GenBank/DDBJ databases">
        <title>Genome sequencing project for genomic taxonomy and phylogenomics of Bacillus-like bacteria.</title>
        <authorList>
            <person name="Liu B."/>
            <person name="Wang J."/>
            <person name="Zhu Y."/>
            <person name="Liu G."/>
            <person name="Chen Q."/>
            <person name="Chen Z."/>
            <person name="Lan J."/>
            <person name="Che J."/>
            <person name="Ge C."/>
            <person name="Shi H."/>
            <person name="Pan Z."/>
            <person name="Liu X."/>
        </authorList>
    </citation>
    <scope>NUCLEOTIDE SEQUENCE [LARGE SCALE GENOMIC DNA]</scope>
    <source>
        <strain evidence="7 8">LMG 18435</strain>
    </source>
</reference>
<protein>
    <recommendedName>
        <fullName evidence="6">dTTP/UTP pyrophosphatase</fullName>
        <shortName evidence="6">dTTPase/UTPase</shortName>
        <ecNumber evidence="6">3.6.1.9</ecNumber>
    </recommendedName>
    <alternativeName>
        <fullName evidence="6">Nucleoside triphosphate pyrophosphatase</fullName>
    </alternativeName>
    <alternativeName>
        <fullName evidence="6">Nucleotide pyrophosphatase</fullName>
        <shortName evidence="6">Nucleotide PPase</shortName>
    </alternativeName>
</protein>
<dbReference type="OrthoDB" id="9807767at2"/>
<dbReference type="RefSeq" id="WP_055741177.1">
    <property type="nucleotide sequence ID" value="NZ_JAAIWL010000014.1"/>
</dbReference>
<evidence type="ECO:0000256" key="2">
    <source>
        <dbReference type="ARBA" id="ARBA00004496"/>
    </source>
</evidence>
<organism evidence="7 8">
    <name type="scientific">Heyndrickxia shackletonii</name>
    <dbReference type="NCBI Taxonomy" id="157838"/>
    <lineage>
        <taxon>Bacteria</taxon>
        <taxon>Bacillati</taxon>
        <taxon>Bacillota</taxon>
        <taxon>Bacilli</taxon>
        <taxon>Bacillales</taxon>
        <taxon>Bacillaceae</taxon>
        <taxon>Heyndrickxia</taxon>
    </lineage>
</organism>
<comment type="similarity">
    <text evidence="6">Belongs to the Maf family. YhdE subfamily.</text>
</comment>
<dbReference type="HAMAP" id="MF_00528">
    <property type="entry name" value="Maf"/>
    <property type="match status" value="1"/>
</dbReference>
<dbReference type="Gene3D" id="3.90.950.10">
    <property type="match status" value="1"/>
</dbReference>
<dbReference type="EMBL" id="LJJC01000004">
    <property type="protein sequence ID" value="KQL55413.1"/>
    <property type="molecule type" value="Genomic_DNA"/>
</dbReference>
<evidence type="ECO:0000313" key="8">
    <source>
        <dbReference type="Proteomes" id="UP000051888"/>
    </source>
</evidence>
<evidence type="ECO:0000256" key="5">
    <source>
        <dbReference type="ARBA" id="ARBA00023080"/>
    </source>
</evidence>
<dbReference type="CDD" id="cd00555">
    <property type="entry name" value="Maf"/>
    <property type="match status" value="1"/>
</dbReference>
<dbReference type="PANTHER" id="PTHR43213">
    <property type="entry name" value="BIFUNCTIONAL DTTP/UTP PYROPHOSPHATASE/METHYLTRANSFERASE PROTEIN-RELATED"/>
    <property type="match status" value="1"/>
</dbReference>
<proteinExistence type="inferred from homology"/>
<comment type="function">
    <text evidence="6">Nucleoside triphosphate pyrophosphatase that hydrolyzes dTTP and UTP. May have a dual role in cell division arrest and in preventing the incorporation of modified nucleotides into cellular nucleic acids.</text>
</comment>
<dbReference type="STRING" id="157838.AN964_07775"/>
<dbReference type="PIRSF" id="PIRSF006305">
    <property type="entry name" value="Maf"/>
    <property type="match status" value="1"/>
</dbReference>
<comment type="cofactor">
    <cofactor evidence="1 6">
        <name>a divalent metal cation</name>
        <dbReference type="ChEBI" id="CHEBI:60240"/>
    </cofactor>
</comment>
<keyword evidence="4 6" id="KW-0378">Hydrolase</keyword>
<dbReference type="SUPFAM" id="SSF52972">
    <property type="entry name" value="ITPase-like"/>
    <property type="match status" value="1"/>
</dbReference>
<name>A0A0Q3WZP1_9BACI</name>
<feature type="site" description="Important for substrate specificity" evidence="6">
    <location>
        <position position="152"/>
    </location>
</feature>
<evidence type="ECO:0000256" key="4">
    <source>
        <dbReference type="ARBA" id="ARBA00022801"/>
    </source>
</evidence>
<dbReference type="PATRIC" id="fig|157838.3.peg.1706"/>
<feature type="site" description="Important for substrate specificity" evidence="6">
    <location>
        <position position="12"/>
    </location>
</feature>
<dbReference type="GO" id="GO:0036221">
    <property type="term" value="F:UTP diphosphatase activity"/>
    <property type="evidence" value="ECO:0007669"/>
    <property type="project" value="RHEA"/>
</dbReference>
<accession>A0A0Q3WZP1</accession>
<dbReference type="GO" id="GO:0036218">
    <property type="term" value="F:dTTP diphosphatase activity"/>
    <property type="evidence" value="ECO:0007669"/>
    <property type="project" value="RHEA"/>
</dbReference>
<evidence type="ECO:0000256" key="1">
    <source>
        <dbReference type="ARBA" id="ARBA00001968"/>
    </source>
</evidence>
<comment type="caution">
    <text evidence="6">Lacks conserved residue(s) required for the propagation of feature annotation.</text>
</comment>
<sequence>MPKLILASHSPRRKELLQKLQIPFDSISSNVDEQLADNLSPEDAVIELATRKASIIAEQYKEAIVIGADTIVVHNGTILGKPKDRTMAKETLESLSGNEHSVFTGVTVIYQGKHQSFYEKTDVTFWELTSKEIEQYLDSDEPYDKAGAYGIQGLGSLFVKMINGDYYNVVGLPISRLNRFLKEKKLI</sequence>
<evidence type="ECO:0000256" key="6">
    <source>
        <dbReference type="HAMAP-Rule" id="MF_00528"/>
    </source>
</evidence>
<dbReference type="InterPro" id="IPR003697">
    <property type="entry name" value="Maf-like"/>
</dbReference>
<comment type="catalytic activity">
    <reaction evidence="6">
        <text>dTTP + H2O = dTMP + diphosphate + H(+)</text>
        <dbReference type="Rhea" id="RHEA:28534"/>
        <dbReference type="ChEBI" id="CHEBI:15377"/>
        <dbReference type="ChEBI" id="CHEBI:15378"/>
        <dbReference type="ChEBI" id="CHEBI:33019"/>
        <dbReference type="ChEBI" id="CHEBI:37568"/>
        <dbReference type="ChEBI" id="CHEBI:63528"/>
        <dbReference type="EC" id="3.6.1.9"/>
    </reaction>
</comment>
<dbReference type="NCBIfam" id="TIGR00172">
    <property type="entry name" value="maf"/>
    <property type="match status" value="1"/>
</dbReference>
<dbReference type="InterPro" id="IPR029001">
    <property type="entry name" value="ITPase-like_fam"/>
</dbReference>
<feature type="site" description="Important for substrate specificity" evidence="6">
    <location>
        <position position="70"/>
    </location>
</feature>
<evidence type="ECO:0000256" key="3">
    <source>
        <dbReference type="ARBA" id="ARBA00022490"/>
    </source>
</evidence>
<dbReference type="FunFam" id="3.90.950.10:FF:000005">
    <property type="entry name" value="7-methyl-GTP pyrophosphatase"/>
    <property type="match status" value="1"/>
</dbReference>
<feature type="active site" description="Proton acceptor" evidence="6">
    <location>
        <position position="69"/>
    </location>
</feature>
<dbReference type="GO" id="GO:0009117">
    <property type="term" value="P:nucleotide metabolic process"/>
    <property type="evidence" value="ECO:0007669"/>
    <property type="project" value="UniProtKB-KW"/>
</dbReference>
<evidence type="ECO:0000313" key="7">
    <source>
        <dbReference type="EMBL" id="KQL55413.1"/>
    </source>
</evidence>
<dbReference type="Pfam" id="PF02545">
    <property type="entry name" value="Maf"/>
    <property type="match status" value="1"/>
</dbReference>
<dbReference type="GO" id="GO:0005737">
    <property type="term" value="C:cytoplasm"/>
    <property type="evidence" value="ECO:0007669"/>
    <property type="project" value="UniProtKB-SubCell"/>
</dbReference>
<keyword evidence="3 6" id="KW-0963">Cytoplasm</keyword>
<comment type="subcellular location">
    <subcellularLocation>
        <location evidence="2 6">Cytoplasm</location>
    </subcellularLocation>
</comment>
<dbReference type="AlphaFoldDB" id="A0A0Q3WZP1"/>
<dbReference type="PANTHER" id="PTHR43213:SF5">
    <property type="entry name" value="BIFUNCTIONAL DTTP_UTP PYROPHOSPHATASE_METHYLTRANSFERASE PROTEIN-RELATED"/>
    <property type="match status" value="1"/>
</dbReference>
<comment type="catalytic activity">
    <reaction evidence="6">
        <text>UTP + H2O = UMP + diphosphate + H(+)</text>
        <dbReference type="Rhea" id="RHEA:29395"/>
        <dbReference type="ChEBI" id="CHEBI:15377"/>
        <dbReference type="ChEBI" id="CHEBI:15378"/>
        <dbReference type="ChEBI" id="CHEBI:33019"/>
        <dbReference type="ChEBI" id="CHEBI:46398"/>
        <dbReference type="ChEBI" id="CHEBI:57865"/>
        <dbReference type="EC" id="3.6.1.9"/>
    </reaction>
</comment>